<accession>A0A914BHH4</accession>
<evidence type="ECO:0000313" key="3">
    <source>
        <dbReference type="Proteomes" id="UP000887568"/>
    </source>
</evidence>
<keyword evidence="3" id="KW-1185">Reference proteome</keyword>
<dbReference type="Proteomes" id="UP000887568">
    <property type="component" value="Unplaced"/>
</dbReference>
<dbReference type="EnsemblMetazoa" id="XM_038219412.1">
    <property type="protein sequence ID" value="XP_038075340.1"/>
    <property type="gene ID" value="LOC119743064"/>
</dbReference>
<evidence type="ECO:0000256" key="1">
    <source>
        <dbReference type="SAM" id="MobiDB-lite"/>
    </source>
</evidence>
<dbReference type="GeneID" id="119743064"/>
<feature type="compositionally biased region" description="Basic residues" evidence="1">
    <location>
        <begin position="56"/>
        <end position="70"/>
    </location>
</feature>
<proteinExistence type="predicted"/>
<evidence type="ECO:0000313" key="2">
    <source>
        <dbReference type="EnsemblMetazoa" id="XP_038075340.1"/>
    </source>
</evidence>
<reference evidence="2" key="1">
    <citation type="submission" date="2022-11" db="UniProtKB">
        <authorList>
            <consortium name="EnsemblMetazoa"/>
        </authorList>
    </citation>
    <scope>IDENTIFICATION</scope>
</reference>
<dbReference type="RefSeq" id="XP_038075340.1">
    <property type="nucleotide sequence ID" value="XM_038219412.1"/>
</dbReference>
<dbReference type="OrthoDB" id="10658134at2759"/>
<feature type="compositionally biased region" description="Low complexity" evidence="1">
    <location>
        <begin position="13"/>
        <end position="29"/>
    </location>
</feature>
<dbReference type="AlphaFoldDB" id="A0A914BHH4"/>
<organism evidence="2 3">
    <name type="scientific">Patiria miniata</name>
    <name type="common">Bat star</name>
    <name type="synonym">Asterina miniata</name>
    <dbReference type="NCBI Taxonomy" id="46514"/>
    <lineage>
        <taxon>Eukaryota</taxon>
        <taxon>Metazoa</taxon>
        <taxon>Echinodermata</taxon>
        <taxon>Eleutherozoa</taxon>
        <taxon>Asterozoa</taxon>
        <taxon>Asteroidea</taxon>
        <taxon>Valvatacea</taxon>
        <taxon>Valvatida</taxon>
        <taxon>Asterinidae</taxon>
        <taxon>Patiria</taxon>
    </lineage>
</organism>
<protein>
    <submittedName>
        <fullName evidence="2">Uncharacterized protein</fullName>
    </submittedName>
</protein>
<name>A0A914BHH4_PATMI</name>
<sequence length="139" mass="14428">MGNQESASAGIHVEGSVSASGAVDAGATAEGKGNGPPSPKKRRLSFKSLRNGSFRRSFRIRRSGRRKAVKGKGEERIEMEGDVSDEQGAAARAAAKLKASGKGKPVVDLNIAAPLATDETENMDLDADIDAGKCLSTES</sequence>
<feature type="region of interest" description="Disordered" evidence="1">
    <location>
        <begin position="1"/>
        <end position="86"/>
    </location>
</feature>